<keyword evidence="4" id="KW-1185">Reference proteome</keyword>
<feature type="domain" description="GPI-anchored protein LLG1-like" evidence="2">
    <location>
        <begin position="53"/>
        <end position="128"/>
    </location>
</feature>
<sequence>MACNYNSSWFYLILFFLLIELASSSSFISYDVLNPDGHSGRTLLQAKKECNISFESLDYSVFTSKCKGPLYPAKSCCSAFREFACPYVTTLNDRTNNCAETMFSYINLYGKYPPGLFANECKDKKEGIECETDSNSSSLPRVKPSLLIPTSSLFFLGLYNFQLL</sequence>
<dbReference type="PANTHER" id="PTHR31533:SF35">
    <property type="entry name" value="GPI-ANCHORED PROTEIN LLG2-RELATED"/>
    <property type="match status" value="1"/>
</dbReference>
<reference evidence="3 4" key="1">
    <citation type="journal article" date="2014" name="PLoS ONE">
        <title>Global Analysis of Gene Expression Profiles in Physic Nut (Jatropha curcas L.) Seedlings Exposed to Salt Stress.</title>
        <authorList>
            <person name="Zhang L."/>
            <person name="Zhang C."/>
            <person name="Wu P."/>
            <person name="Chen Y."/>
            <person name="Li M."/>
            <person name="Jiang H."/>
            <person name="Wu G."/>
        </authorList>
    </citation>
    <scope>NUCLEOTIDE SEQUENCE [LARGE SCALE GENOMIC DNA]</scope>
    <source>
        <strain evidence="4">cv. GZQX0401</strain>
        <tissue evidence="3">Young leaves</tissue>
    </source>
</reference>
<dbReference type="Pfam" id="PF26578">
    <property type="entry name" value="LLG1"/>
    <property type="match status" value="1"/>
</dbReference>
<evidence type="ECO:0000259" key="2">
    <source>
        <dbReference type="Pfam" id="PF26578"/>
    </source>
</evidence>
<keyword evidence="1" id="KW-0732">Signal</keyword>
<organism evidence="3 4">
    <name type="scientific">Jatropha curcas</name>
    <name type="common">Barbados nut</name>
    <dbReference type="NCBI Taxonomy" id="180498"/>
    <lineage>
        <taxon>Eukaryota</taxon>
        <taxon>Viridiplantae</taxon>
        <taxon>Streptophyta</taxon>
        <taxon>Embryophyta</taxon>
        <taxon>Tracheophyta</taxon>
        <taxon>Spermatophyta</taxon>
        <taxon>Magnoliopsida</taxon>
        <taxon>eudicotyledons</taxon>
        <taxon>Gunneridae</taxon>
        <taxon>Pentapetalae</taxon>
        <taxon>rosids</taxon>
        <taxon>fabids</taxon>
        <taxon>Malpighiales</taxon>
        <taxon>Euphorbiaceae</taxon>
        <taxon>Crotonoideae</taxon>
        <taxon>Jatropheae</taxon>
        <taxon>Jatropha</taxon>
    </lineage>
</organism>
<feature type="chain" id="PRO_5001643230" description="GPI-anchored protein LLG1-like domain-containing protein" evidence="1">
    <location>
        <begin position="25"/>
        <end position="164"/>
    </location>
</feature>
<dbReference type="Proteomes" id="UP000027138">
    <property type="component" value="Unassembled WGS sequence"/>
</dbReference>
<dbReference type="AlphaFoldDB" id="A0A067JX78"/>
<dbReference type="STRING" id="180498.A0A067JX78"/>
<dbReference type="PANTHER" id="PTHR31533">
    <property type="entry name" value="GPI-ANCHORED PROTEIN LLG1-RELATED-RELATED"/>
    <property type="match status" value="1"/>
</dbReference>
<gene>
    <name evidence="3" type="ORF">JCGZ_25791</name>
</gene>
<proteinExistence type="predicted"/>
<name>A0A067JX78_JATCU</name>
<accession>A0A067JX78</accession>
<feature type="signal peptide" evidence="1">
    <location>
        <begin position="1"/>
        <end position="24"/>
    </location>
</feature>
<dbReference type="EMBL" id="KK915137">
    <property type="protein sequence ID" value="KDP24134.1"/>
    <property type="molecule type" value="Genomic_DNA"/>
</dbReference>
<evidence type="ECO:0000256" key="1">
    <source>
        <dbReference type="SAM" id="SignalP"/>
    </source>
</evidence>
<evidence type="ECO:0000313" key="3">
    <source>
        <dbReference type="EMBL" id="KDP24134.1"/>
    </source>
</evidence>
<dbReference type="InterPro" id="IPR039307">
    <property type="entry name" value="LORELEI-like"/>
</dbReference>
<dbReference type="InterPro" id="IPR058888">
    <property type="entry name" value="LLG1-like"/>
</dbReference>
<dbReference type="KEGG" id="jcu:105647045"/>
<evidence type="ECO:0000313" key="4">
    <source>
        <dbReference type="Proteomes" id="UP000027138"/>
    </source>
</evidence>
<dbReference type="OrthoDB" id="585255at2759"/>
<protein>
    <recommendedName>
        <fullName evidence="2">GPI-anchored protein LLG1-like domain-containing protein</fullName>
    </recommendedName>
</protein>